<feature type="region of interest" description="Disordered" evidence="1">
    <location>
        <begin position="163"/>
        <end position="231"/>
    </location>
</feature>
<organism evidence="2 3">
    <name type="scientific">Amycolatopsis thermophila</name>
    <dbReference type="NCBI Taxonomy" id="206084"/>
    <lineage>
        <taxon>Bacteria</taxon>
        <taxon>Bacillati</taxon>
        <taxon>Actinomycetota</taxon>
        <taxon>Actinomycetes</taxon>
        <taxon>Pseudonocardiales</taxon>
        <taxon>Pseudonocardiaceae</taxon>
        <taxon>Amycolatopsis</taxon>
    </lineage>
</organism>
<keyword evidence="3" id="KW-1185">Reference proteome</keyword>
<reference evidence="2 3" key="1">
    <citation type="submission" date="2023-07" db="EMBL/GenBank/DDBJ databases">
        <title>Sequencing the genomes of 1000 actinobacteria strains.</title>
        <authorList>
            <person name="Klenk H.-P."/>
        </authorList>
    </citation>
    <scope>NUCLEOTIDE SEQUENCE [LARGE SCALE GENOMIC DNA]</scope>
    <source>
        <strain evidence="2 3">DSM 45805</strain>
    </source>
</reference>
<dbReference type="EMBL" id="JAUSUT010000001">
    <property type="protein sequence ID" value="MDQ0377955.1"/>
    <property type="molecule type" value="Genomic_DNA"/>
</dbReference>
<feature type="compositionally biased region" description="Pro residues" evidence="1">
    <location>
        <begin position="220"/>
        <end position="231"/>
    </location>
</feature>
<dbReference type="RefSeq" id="WP_306990569.1">
    <property type="nucleotide sequence ID" value="NZ_JAUSUT010000001.1"/>
</dbReference>
<protein>
    <submittedName>
        <fullName evidence="2">Uncharacterized protein</fullName>
    </submittedName>
</protein>
<evidence type="ECO:0000256" key="1">
    <source>
        <dbReference type="SAM" id="MobiDB-lite"/>
    </source>
</evidence>
<evidence type="ECO:0000313" key="3">
    <source>
        <dbReference type="Proteomes" id="UP001229651"/>
    </source>
</evidence>
<evidence type="ECO:0000313" key="2">
    <source>
        <dbReference type="EMBL" id="MDQ0377955.1"/>
    </source>
</evidence>
<dbReference type="Proteomes" id="UP001229651">
    <property type="component" value="Unassembled WGS sequence"/>
</dbReference>
<accession>A0ABU0ERM5</accession>
<gene>
    <name evidence="2" type="ORF">FB470_001949</name>
</gene>
<comment type="caution">
    <text evidence="2">The sequence shown here is derived from an EMBL/GenBank/DDBJ whole genome shotgun (WGS) entry which is preliminary data.</text>
</comment>
<name>A0ABU0ERM5_9PSEU</name>
<proteinExistence type="predicted"/>
<sequence>MRRTTILALIISVLALAAAGWVVWAQVATTTDKAAVEEQAQSLADRVAEACAKGGQAAAELGRACQQAAEVKPGPDTAAPAPTVDPATVRQAARAAVLDYCGQPSAPCRGPDGSTPNVDAIVAQVLTRIPVPKDGTDGKDGDDAPPLSDDQVFAQVAAFCSQPSEPCRGPAGANGTNGVDGKDGPTCPEGYELGDALITAPNGSTYQGKACIDPGTSQPPTEPTPPAKPTR</sequence>